<dbReference type="Proteomes" id="UP000222865">
    <property type="component" value="Segment"/>
</dbReference>
<protein>
    <submittedName>
        <fullName evidence="1">Uncharacterized protein</fullName>
    </submittedName>
</protein>
<sequence>MINVLSYCPSGYLTPQSFNSLVGLWLYTGGKTSKWYACLPKGGYFRT</sequence>
<evidence type="ECO:0000313" key="1">
    <source>
        <dbReference type="EMBL" id="ASD51015.1"/>
    </source>
</evidence>
<proteinExistence type="predicted"/>
<dbReference type="EMBL" id="MF166859">
    <property type="protein sequence ID" value="ASD51015.1"/>
    <property type="molecule type" value="Genomic_DNA"/>
</dbReference>
<name>A0A218M4E2_9CAUD</name>
<dbReference type="RefSeq" id="YP_009790787.1">
    <property type="nucleotide sequence ID" value="NC_047832.1"/>
</dbReference>
<dbReference type="KEGG" id="vg:54980995"/>
<reference evidence="1 2" key="1">
    <citation type="submission" date="2017-05" db="EMBL/GenBank/DDBJ databases">
        <title>Complete genome sequence of novel T7-like phage PHB01 against Capsular type D Pasteurella multocida.</title>
        <authorList>
            <person name="Chen Y."/>
            <person name="Sun E."/>
            <person name="Yang L."/>
            <person name="Song J."/>
            <person name="Wu B."/>
        </authorList>
    </citation>
    <scope>NUCLEOTIDE SEQUENCE [LARGE SCALE GENOMIC DNA]</scope>
</reference>
<accession>A0A218M4E2</accession>
<dbReference type="GeneID" id="54980995"/>
<keyword evidence="2" id="KW-1185">Reference proteome</keyword>
<organism evidence="1 2">
    <name type="scientific">Pasteurella phage PHB01</name>
    <dbReference type="NCBI Taxonomy" id="2006930"/>
    <lineage>
        <taxon>Viruses</taxon>
        <taxon>Duplodnaviria</taxon>
        <taxon>Heunggongvirae</taxon>
        <taxon>Uroviricota</taxon>
        <taxon>Caudoviricetes</taxon>
        <taxon>Autographivirales</taxon>
        <taxon>Autotranscriptaviridae</taxon>
        <taxon>Studiervirinae</taxon>
        <taxon>Wuhanvirus</taxon>
        <taxon>Wuhanvirus PHB01</taxon>
    </lineage>
</organism>
<evidence type="ECO:0000313" key="2">
    <source>
        <dbReference type="Proteomes" id="UP000222865"/>
    </source>
</evidence>